<dbReference type="SUPFAM" id="SSF141694">
    <property type="entry name" value="AF2212/PG0164-like"/>
    <property type="match status" value="1"/>
</dbReference>
<dbReference type="RefSeq" id="WP_205307610.1">
    <property type="nucleotide sequence ID" value="NZ_BAAAVF010000011.1"/>
</dbReference>
<dbReference type="EMBL" id="JAFBBO010000001">
    <property type="protein sequence ID" value="MBM7479728.1"/>
    <property type="molecule type" value="Genomic_DNA"/>
</dbReference>
<dbReference type="InterPro" id="IPR037079">
    <property type="entry name" value="AF2212/PG0164-like_sf"/>
</dbReference>
<protein>
    <recommendedName>
        <fullName evidence="3">DUF1905 domain-containing protein</fullName>
    </recommendedName>
</protein>
<dbReference type="Proteomes" id="UP000698059">
    <property type="component" value="Unassembled WGS sequence"/>
</dbReference>
<name>A0ABS2LH26_9CELL</name>
<dbReference type="Pfam" id="PF13376">
    <property type="entry name" value="OmdA"/>
    <property type="match status" value="1"/>
</dbReference>
<dbReference type="Gene3D" id="2.40.30.100">
    <property type="entry name" value="AF2212/PG0164-like"/>
    <property type="match status" value="1"/>
</dbReference>
<evidence type="ECO:0000313" key="1">
    <source>
        <dbReference type="EMBL" id="MBM7479728.1"/>
    </source>
</evidence>
<keyword evidence="2" id="KW-1185">Reference proteome</keyword>
<comment type="caution">
    <text evidence="1">The sequence shown here is derived from an EMBL/GenBank/DDBJ whole genome shotgun (WGS) entry which is preliminary data.</text>
</comment>
<accession>A0ABS2LH26</accession>
<proteinExistence type="predicted"/>
<evidence type="ECO:0008006" key="3">
    <source>
        <dbReference type="Google" id="ProtNLM"/>
    </source>
</evidence>
<reference evidence="1 2" key="1">
    <citation type="submission" date="2021-01" db="EMBL/GenBank/DDBJ databases">
        <title>Sequencing the genomes of 1000 actinobacteria strains.</title>
        <authorList>
            <person name="Klenk H.-P."/>
        </authorList>
    </citation>
    <scope>NUCLEOTIDE SEQUENCE [LARGE SCALE GENOMIC DNA]</scope>
    <source>
        <strain evidence="1 2">DSM 46000</strain>
    </source>
</reference>
<dbReference type="Pfam" id="PF08922">
    <property type="entry name" value="DUF1905"/>
    <property type="match status" value="1"/>
</dbReference>
<organism evidence="1 2">
    <name type="scientific">Oerskovia jenensis</name>
    <dbReference type="NCBI Taxonomy" id="162169"/>
    <lineage>
        <taxon>Bacteria</taxon>
        <taxon>Bacillati</taxon>
        <taxon>Actinomycetota</taxon>
        <taxon>Actinomycetes</taxon>
        <taxon>Micrococcales</taxon>
        <taxon>Cellulomonadaceae</taxon>
        <taxon>Oerskovia</taxon>
    </lineage>
</organism>
<evidence type="ECO:0000313" key="2">
    <source>
        <dbReference type="Proteomes" id="UP000698059"/>
    </source>
</evidence>
<sequence length="147" mass="15602">MRFRATILQSGKTATGIPVPDDVVAALGAGKRVPVRVTLGGHTYRSSVAPYRGQFMIALSAENREAAGVSGGDEVDVEIEVDDAPREVAVPDDLAAALTAEARAVFDALSVSRRRALVEPVEAARTAETRQRRIDKAVAALVQEPPR</sequence>
<gene>
    <name evidence="1" type="ORF">JOD49_002648</name>
</gene>
<dbReference type="InterPro" id="IPR015018">
    <property type="entry name" value="DUF1905"/>
</dbReference>